<dbReference type="PANTHER" id="PTHR30289:SF1">
    <property type="entry name" value="PEBP (PHOSPHATIDYLETHANOLAMINE-BINDING PROTEIN) FAMILY PROTEIN"/>
    <property type="match status" value="1"/>
</dbReference>
<evidence type="ECO:0000313" key="1">
    <source>
        <dbReference type="EMBL" id="AKD55482.1"/>
    </source>
</evidence>
<protein>
    <submittedName>
        <fullName evidence="1">Kinase inhibitor</fullName>
    </submittedName>
</protein>
<dbReference type="CDD" id="cd00865">
    <property type="entry name" value="PEBP_bact_arch"/>
    <property type="match status" value="1"/>
</dbReference>
<dbReference type="PANTHER" id="PTHR30289">
    <property type="entry name" value="UNCHARACTERIZED PROTEIN YBCL-RELATED"/>
    <property type="match status" value="1"/>
</dbReference>
<reference evidence="1 2" key="1">
    <citation type="journal article" date="2014" name="Curr. Microbiol.">
        <title>Spirosoma radiotolerans sp. nov., a gamma-radiation-resistant bacterium isolated from gamma ray-irradiated soil.</title>
        <authorList>
            <person name="Lee J.J."/>
            <person name="Srinivasan S."/>
            <person name="Lim S."/>
            <person name="Joe M."/>
            <person name="Im S."/>
            <person name="Bae S.I."/>
            <person name="Park K.R."/>
            <person name="Han J.H."/>
            <person name="Park S.H."/>
            <person name="Joo B.M."/>
            <person name="Park S.J."/>
            <person name="Kim M.K."/>
        </authorList>
    </citation>
    <scope>NUCLEOTIDE SEQUENCE [LARGE SCALE GENOMIC DNA]</scope>
    <source>
        <strain evidence="1 2">DG5A</strain>
    </source>
</reference>
<dbReference type="HOGENOM" id="CLU_083918_2_0_10"/>
<dbReference type="Pfam" id="PF01161">
    <property type="entry name" value="PBP"/>
    <property type="match status" value="1"/>
</dbReference>
<dbReference type="InterPro" id="IPR036610">
    <property type="entry name" value="PEBP-like_sf"/>
</dbReference>
<dbReference type="PATRIC" id="fig|1379870.5.peg.2561"/>
<dbReference type="SUPFAM" id="SSF49777">
    <property type="entry name" value="PEBP-like"/>
    <property type="match status" value="1"/>
</dbReference>
<dbReference type="Gene3D" id="3.90.280.10">
    <property type="entry name" value="PEBP-like"/>
    <property type="match status" value="1"/>
</dbReference>
<sequence length="174" mass="18761">MINLADELLNDQASARSFTLKSNELGGQLAQQHYSNGMEFAGQNQSPQLFWENPPQHTKAFAVTMYDLDAPTGSGLWHWVVFNIPAGVHELKADAGDPTQNLLPQGAVQSKSDLGVPGYVGAAPPKGPAHRYLITVYALSQNLALDQQATPALVGFSMHYVTLAKASLLVYGQK</sequence>
<dbReference type="NCBIfam" id="TIGR00481">
    <property type="entry name" value="YbhB/YbcL family Raf kinase inhibitor-like protein"/>
    <property type="match status" value="1"/>
</dbReference>
<dbReference type="InterPro" id="IPR005247">
    <property type="entry name" value="YbhB_YbcL/LppC-like"/>
</dbReference>
<name>A0A0E3V710_9BACT</name>
<dbReference type="OrthoDB" id="9797506at2"/>
<dbReference type="KEGG" id="srd:SD10_11780"/>
<dbReference type="Proteomes" id="UP000033054">
    <property type="component" value="Chromosome"/>
</dbReference>
<gene>
    <name evidence="1" type="ORF">SD10_11780</name>
</gene>
<proteinExistence type="predicted"/>
<organism evidence="1 2">
    <name type="scientific">Spirosoma radiotolerans</name>
    <dbReference type="NCBI Taxonomy" id="1379870"/>
    <lineage>
        <taxon>Bacteria</taxon>
        <taxon>Pseudomonadati</taxon>
        <taxon>Bacteroidota</taxon>
        <taxon>Cytophagia</taxon>
        <taxon>Cytophagales</taxon>
        <taxon>Cytophagaceae</taxon>
        <taxon>Spirosoma</taxon>
    </lineage>
</organism>
<accession>A0A0E3V710</accession>
<dbReference type="RefSeq" id="WP_046573978.1">
    <property type="nucleotide sequence ID" value="NZ_CP010429.1"/>
</dbReference>
<dbReference type="AlphaFoldDB" id="A0A0E3V710"/>
<dbReference type="STRING" id="1379870.SD10_11780"/>
<evidence type="ECO:0000313" key="2">
    <source>
        <dbReference type="Proteomes" id="UP000033054"/>
    </source>
</evidence>
<keyword evidence="2" id="KW-1185">Reference proteome</keyword>
<dbReference type="EMBL" id="CP010429">
    <property type="protein sequence ID" value="AKD55482.1"/>
    <property type="molecule type" value="Genomic_DNA"/>
</dbReference>
<dbReference type="InterPro" id="IPR008914">
    <property type="entry name" value="PEBP"/>
</dbReference>